<organism evidence="3 4">
    <name type="scientific">Rhodocytophaga rosea</name>
    <dbReference type="NCBI Taxonomy" id="2704465"/>
    <lineage>
        <taxon>Bacteria</taxon>
        <taxon>Pseudomonadati</taxon>
        <taxon>Bacteroidota</taxon>
        <taxon>Cytophagia</taxon>
        <taxon>Cytophagales</taxon>
        <taxon>Rhodocytophagaceae</taxon>
        <taxon>Rhodocytophaga</taxon>
    </lineage>
</organism>
<dbReference type="AlphaFoldDB" id="A0A6C0GFV3"/>
<dbReference type="RefSeq" id="WP_162442920.1">
    <property type="nucleotide sequence ID" value="NZ_CP048222.1"/>
</dbReference>
<keyword evidence="2" id="KW-0732">Signal</keyword>
<dbReference type="PROSITE" id="PS51257">
    <property type="entry name" value="PROKAR_LIPOPROTEIN"/>
    <property type="match status" value="1"/>
</dbReference>
<name>A0A6C0GFV3_9BACT</name>
<accession>A0A6C0GFV3</accession>
<feature type="chain" id="PRO_5025450815" evidence="2">
    <location>
        <begin position="28"/>
        <end position="136"/>
    </location>
</feature>
<reference evidence="3 4" key="1">
    <citation type="submission" date="2020-01" db="EMBL/GenBank/DDBJ databases">
        <authorList>
            <person name="Kim M.K."/>
        </authorList>
    </citation>
    <scope>NUCLEOTIDE SEQUENCE [LARGE SCALE GENOMIC DNA]</scope>
    <source>
        <strain evidence="3 4">172606-1</strain>
    </source>
</reference>
<feature type="signal peptide" evidence="2">
    <location>
        <begin position="1"/>
        <end position="27"/>
    </location>
</feature>
<gene>
    <name evidence="3" type="ORF">GXP67_09460</name>
</gene>
<feature type="region of interest" description="Disordered" evidence="1">
    <location>
        <begin position="25"/>
        <end position="44"/>
    </location>
</feature>
<dbReference type="Proteomes" id="UP000480178">
    <property type="component" value="Chromosome"/>
</dbReference>
<keyword evidence="4" id="KW-1185">Reference proteome</keyword>
<sequence>MKKKLMLFLRIASVSYLLVSVSSCSSSTPQRSISRKPVTPYNPETDSILPPITYTLEELGDFKGPSIVRKSIYDYLDKRYLHFVDGKVVEDHKKDKAFKRLKKKGIESIEVIPGEEALELYGEKARHGAVIIRSKQ</sequence>
<dbReference type="EMBL" id="CP048222">
    <property type="protein sequence ID" value="QHT66868.1"/>
    <property type="molecule type" value="Genomic_DNA"/>
</dbReference>
<evidence type="ECO:0000313" key="4">
    <source>
        <dbReference type="Proteomes" id="UP000480178"/>
    </source>
</evidence>
<dbReference type="KEGG" id="rhoz:GXP67_09460"/>
<protein>
    <submittedName>
        <fullName evidence="3">Uncharacterized protein</fullName>
    </submittedName>
</protein>
<evidence type="ECO:0000313" key="3">
    <source>
        <dbReference type="EMBL" id="QHT66868.1"/>
    </source>
</evidence>
<evidence type="ECO:0000256" key="1">
    <source>
        <dbReference type="SAM" id="MobiDB-lite"/>
    </source>
</evidence>
<evidence type="ECO:0000256" key="2">
    <source>
        <dbReference type="SAM" id="SignalP"/>
    </source>
</evidence>
<proteinExistence type="predicted"/>